<dbReference type="PANTHER" id="PTHR48182:SF3">
    <property type="entry name" value="DUF676 DOMAIN-CONTAINING PROTEIN"/>
    <property type="match status" value="1"/>
</dbReference>
<dbReference type="PANTHER" id="PTHR48182">
    <property type="entry name" value="PROTEIN SERAC1"/>
    <property type="match status" value="1"/>
</dbReference>
<dbReference type="SUPFAM" id="SSF52540">
    <property type="entry name" value="P-loop containing nucleoside triphosphate hydrolases"/>
    <property type="match status" value="1"/>
</dbReference>
<name>A0A9P7KZA8_9HYPO</name>
<gene>
    <name evidence="2" type="ORF">H9Q72_008949</name>
</gene>
<protein>
    <recommendedName>
        <fullName evidence="4">NB-ARC domain-containing protein</fullName>
    </recommendedName>
</protein>
<accession>A0A9P7KZA8</accession>
<evidence type="ECO:0008006" key="4">
    <source>
        <dbReference type="Google" id="ProtNLM"/>
    </source>
</evidence>
<evidence type="ECO:0000313" key="3">
    <source>
        <dbReference type="Proteomes" id="UP000750502"/>
    </source>
</evidence>
<sequence>MPLYSKRTLKVHEIPADTSEKEYLDFVEHLCTKPQKTSKSHFSRFIKHLKGKSKSSVVTSAPTSIDELDDDAKSKDETESTPPPSTLKGEEGQAAPLLNTSQPVKGWIGTTFCLQNGLPVGTISFESESLKDEALARHGKDKKSCWKGWVVEDNLKEVTILYEGANAKFDICAVHGLGGNAIDTWTANRGKMWLRDLLPEHENFKNSRIMTFGYDSDLTDRSTVMELENWVDALLRSLNEVRTGDKAMVQLHATSDYKNITLAQCGIVFLATPHSGSTKADWSNFLVATAHTIGGVRPETVKILQAFSTASVFDTAAFFKLDPCPPFRCFAEGLKMRVKGTNQHIVTQASASLGTHKAHMIMGVDHSSICKFESRQGPFTTISMALWELLNEVTTGGVQQPNARPEPRMFGQPRFLAHAYPPDRGFWWEGTELNGAQHQLTSTKPFFGRSAELSTLESSLAGDGTCPSLTVVKGIGGIGKTELLLQFAAMQRDRRNIFFLGSENGETIDNVLSKLSTNIGFDMIEGPAENQERWRSTPVAERIQIFIAWLGDRCNRDSLFIIDDIEAFGYSKIPVILKYPARHTLISTRDSNLKRADRVFRELRLSPLGHDDTVRILQSTLESLSAGPAFLDGLGSIARTVQGHPLAARNAIPFAMDYLATYESPGAAFSQLFEVQDPEERRVFLEFNFEGRSLWEVFHTSLERLELQQNPQNATSLLQILPFLSCDNDRVDDFLKMNKSLPADSEKDLPDMAVLKSGYTVISNWLSKLRSVSFYLQSVHVVTFR</sequence>
<reference evidence="2" key="2">
    <citation type="submission" date="2020-10" db="EMBL/GenBank/DDBJ databases">
        <authorList>
            <person name="Peck L.D."/>
            <person name="Nowell R.W."/>
            <person name="Flood J."/>
            <person name="Ryan M.J."/>
            <person name="Barraclough T.G."/>
        </authorList>
    </citation>
    <scope>NUCLEOTIDE SEQUENCE</scope>
    <source>
        <strain evidence="2">IMI 127659i</strain>
    </source>
</reference>
<evidence type="ECO:0000256" key="1">
    <source>
        <dbReference type="SAM" id="MobiDB-lite"/>
    </source>
</evidence>
<organism evidence="2 3">
    <name type="scientific">Fusarium xylarioides</name>
    <dbReference type="NCBI Taxonomy" id="221167"/>
    <lineage>
        <taxon>Eukaryota</taxon>
        <taxon>Fungi</taxon>
        <taxon>Dikarya</taxon>
        <taxon>Ascomycota</taxon>
        <taxon>Pezizomycotina</taxon>
        <taxon>Sordariomycetes</taxon>
        <taxon>Hypocreomycetidae</taxon>
        <taxon>Hypocreales</taxon>
        <taxon>Nectriaceae</taxon>
        <taxon>Fusarium</taxon>
        <taxon>Fusarium fujikuroi species complex</taxon>
    </lineage>
</organism>
<reference evidence="2" key="1">
    <citation type="journal article" date="2020" name="bioRxiv">
        <title>Historical genomics reveals the evolutionary mechanisms behind multiple outbreaks of the host-specific coffee wilt pathogen Fusarium xylarioides.</title>
        <authorList>
            <person name="Peck D."/>
            <person name="Nowell R.W."/>
            <person name="Flood J."/>
            <person name="Ryan M.J."/>
            <person name="Barraclough T.G."/>
        </authorList>
    </citation>
    <scope>NUCLEOTIDE SEQUENCE</scope>
    <source>
        <strain evidence="2">IMI 127659i</strain>
    </source>
</reference>
<evidence type="ECO:0000313" key="2">
    <source>
        <dbReference type="EMBL" id="KAG5762937.1"/>
    </source>
</evidence>
<dbReference type="EMBL" id="JADFTT010000339">
    <property type="protein sequence ID" value="KAG5762937.1"/>
    <property type="molecule type" value="Genomic_DNA"/>
</dbReference>
<dbReference type="Gene3D" id="3.40.50.300">
    <property type="entry name" value="P-loop containing nucleotide triphosphate hydrolases"/>
    <property type="match status" value="1"/>
</dbReference>
<dbReference type="Proteomes" id="UP000750502">
    <property type="component" value="Unassembled WGS sequence"/>
</dbReference>
<comment type="caution">
    <text evidence="2">The sequence shown here is derived from an EMBL/GenBank/DDBJ whole genome shotgun (WGS) entry which is preliminary data.</text>
</comment>
<dbReference type="InterPro" id="IPR027417">
    <property type="entry name" value="P-loop_NTPase"/>
</dbReference>
<dbReference type="OrthoDB" id="194358at2759"/>
<keyword evidence="3" id="KW-1185">Reference proteome</keyword>
<dbReference type="InterPro" id="IPR052374">
    <property type="entry name" value="SERAC1"/>
</dbReference>
<proteinExistence type="predicted"/>
<feature type="region of interest" description="Disordered" evidence="1">
    <location>
        <begin position="56"/>
        <end position="94"/>
    </location>
</feature>
<dbReference type="AlphaFoldDB" id="A0A9P7KZA8"/>